<keyword evidence="2" id="KW-1133">Transmembrane helix</keyword>
<accession>A0A1W6SSY4</accession>
<dbReference type="EMBL" id="CP021106">
    <property type="protein sequence ID" value="ARO88911.1"/>
    <property type="molecule type" value="Genomic_DNA"/>
</dbReference>
<dbReference type="RefSeq" id="WP_004174292.1">
    <property type="nucleotide sequence ID" value="NZ_CP021106.3"/>
</dbReference>
<dbReference type="KEGG" id="nlc:EBAPG3_014670"/>
<organism evidence="3 4">
    <name type="scientific">Nitrosospira lacus</name>
    <dbReference type="NCBI Taxonomy" id="1288494"/>
    <lineage>
        <taxon>Bacteria</taxon>
        <taxon>Pseudomonadati</taxon>
        <taxon>Pseudomonadota</taxon>
        <taxon>Betaproteobacteria</taxon>
        <taxon>Nitrosomonadales</taxon>
        <taxon>Nitrosomonadaceae</taxon>
        <taxon>Nitrosospira</taxon>
    </lineage>
</organism>
<keyword evidence="4" id="KW-1185">Reference proteome</keyword>
<name>A0A1W6SSY4_9PROT</name>
<keyword evidence="2" id="KW-0812">Transmembrane</keyword>
<proteinExistence type="predicted"/>
<dbReference type="OrthoDB" id="8559866at2"/>
<dbReference type="Proteomes" id="UP000012179">
    <property type="component" value="Chromosome"/>
</dbReference>
<feature type="transmembrane region" description="Helical" evidence="2">
    <location>
        <begin position="12"/>
        <end position="33"/>
    </location>
</feature>
<evidence type="ECO:0000313" key="4">
    <source>
        <dbReference type="Proteomes" id="UP000012179"/>
    </source>
</evidence>
<evidence type="ECO:0000313" key="3">
    <source>
        <dbReference type="EMBL" id="ARO88911.1"/>
    </source>
</evidence>
<reference evidence="3 4" key="1">
    <citation type="journal article" date="2015" name="Int. J. Syst. Evol. Microbiol.">
        <title>Nitrosospira lacus sp. nov., a psychrotolerant, ammonia-oxidizing bacterium from sandy lake sediment.</title>
        <authorList>
            <person name="Urakawa H."/>
            <person name="Garcia J.C."/>
            <person name="Nielsen J.L."/>
            <person name="Le V.Q."/>
            <person name="Kozlowski J.A."/>
            <person name="Stein L.Y."/>
            <person name="Lim C.K."/>
            <person name="Pommerening-Roser A."/>
            <person name="Martens-Habbena W."/>
            <person name="Stahl D.A."/>
            <person name="Klotz M.G."/>
        </authorList>
    </citation>
    <scope>NUCLEOTIDE SEQUENCE [LARGE SCALE GENOMIC DNA]</scope>
    <source>
        <strain evidence="3 4">APG3</strain>
    </source>
</reference>
<gene>
    <name evidence="3" type="ORF">EBAPG3_014670</name>
</gene>
<dbReference type="eggNOG" id="COG0810">
    <property type="taxonomic scope" value="Bacteria"/>
</dbReference>
<sequence length="269" mass="31043">MRYSRAKEVRVWWPLPLAALLWLIIIWGFGFFLTSPEVKTETPPPVQASFIELPEEKKEQKSAAIPQKSPKVPPRPKSQPRLGAEKAKPIPREKGTAKKEAKAERTPAPKPEPPKDLTDYMKEAKERRTAGGIFEDEPTEPKNVEREATEEELRMANVKRNLREPGTSGIFQITRMGVRSAQFLFRAWRTDASNPRREVVEVAAGPDGDIQRAVVRKMIELIRQYHKEEFQWESYRLDRVVTLSARMEDSKGLEDFLIREFFDANYGLR</sequence>
<feature type="region of interest" description="Disordered" evidence="1">
    <location>
        <begin position="55"/>
        <end position="118"/>
    </location>
</feature>
<feature type="compositionally biased region" description="Basic and acidic residues" evidence="1">
    <location>
        <begin position="83"/>
        <end position="118"/>
    </location>
</feature>
<evidence type="ECO:0000256" key="1">
    <source>
        <dbReference type="SAM" id="MobiDB-lite"/>
    </source>
</evidence>
<evidence type="ECO:0000256" key="2">
    <source>
        <dbReference type="SAM" id="Phobius"/>
    </source>
</evidence>
<protein>
    <submittedName>
        <fullName evidence="3">Uncharacterized protein</fullName>
    </submittedName>
</protein>
<keyword evidence="2" id="KW-0472">Membrane</keyword>
<dbReference type="AlphaFoldDB" id="A0A1W6SSY4"/>